<gene>
    <name evidence="1" type="ORF">Tci_865961</name>
</gene>
<accession>A0A699S957</accession>
<proteinExistence type="predicted"/>
<sequence>MAEISFHAILSKTSGTTMKAEETLEGRKVLILVDSGSTHNFISASLVKQLGLKVSTLPSFGVQIGNGQ</sequence>
<dbReference type="GO" id="GO:0006508">
    <property type="term" value="P:proteolysis"/>
    <property type="evidence" value="ECO:0007669"/>
    <property type="project" value="UniProtKB-KW"/>
</dbReference>
<dbReference type="EMBL" id="BKCJ011146432">
    <property type="protein sequence ID" value="GFC93991.1"/>
    <property type="molecule type" value="Genomic_DNA"/>
</dbReference>
<dbReference type="InterPro" id="IPR021109">
    <property type="entry name" value="Peptidase_aspartic_dom_sf"/>
</dbReference>
<keyword evidence="1" id="KW-0645">Protease</keyword>
<dbReference type="Pfam" id="PF13650">
    <property type="entry name" value="Asp_protease_2"/>
    <property type="match status" value="1"/>
</dbReference>
<keyword evidence="1" id="KW-0378">Hydrolase</keyword>
<dbReference type="GO" id="GO:0008233">
    <property type="term" value="F:peptidase activity"/>
    <property type="evidence" value="ECO:0007669"/>
    <property type="project" value="UniProtKB-KW"/>
</dbReference>
<protein>
    <submittedName>
        <fullName evidence="1">Retrotransposon Gag domain, retroviral aspartyl protease</fullName>
    </submittedName>
</protein>
<evidence type="ECO:0000313" key="1">
    <source>
        <dbReference type="EMBL" id="GFC93991.1"/>
    </source>
</evidence>
<feature type="non-terminal residue" evidence="1">
    <location>
        <position position="68"/>
    </location>
</feature>
<organism evidence="1">
    <name type="scientific">Tanacetum cinerariifolium</name>
    <name type="common">Dalmatian daisy</name>
    <name type="synonym">Chrysanthemum cinerariifolium</name>
    <dbReference type="NCBI Taxonomy" id="118510"/>
    <lineage>
        <taxon>Eukaryota</taxon>
        <taxon>Viridiplantae</taxon>
        <taxon>Streptophyta</taxon>
        <taxon>Embryophyta</taxon>
        <taxon>Tracheophyta</taxon>
        <taxon>Spermatophyta</taxon>
        <taxon>Magnoliopsida</taxon>
        <taxon>eudicotyledons</taxon>
        <taxon>Gunneridae</taxon>
        <taxon>Pentapetalae</taxon>
        <taxon>asterids</taxon>
        <taxon>campanulids</taxon>
        <taxon>Asterales</taxon>
        <taxon>Asteraceae</taxon>
        <taxon>Asteroideae</taxon>
        <taxon>Anthemideae</taxon>
        <taxon>Anthemidinae</taxon>
        <taxon>Tanacetum</taxon>
    </lineage>
</organism>
<dbReference type="AlphaFoldDB" id="A0A699S957"/>
<dbReference type="Gene3D" id="2.40.70.10">
    <property type="entry name" value="Acid Proteases"/>
    <property type="match status" value="1"/>
</dbReference>
<comment type="caution">
    <text evidence="1">The sequence shown here is derived from an EMBL/GenBank/DDBJ whole genome shotgun (WGS) entry which is preliminary data.</text>
</comment>
<name>A0A699S957_TANCI</name>
<dbReference type="CDD" id="cd00303">
    <property type="entry name" value="retropepsin_like"/>
    <property type="match status" value="1"/>
</dbReference>
<reference evidence="1" key="1">
    <citation type="journal article" date="2019" name="Sci. Rep.">
        <title>Draft genome of Tanacetum cinerariifolium, the natural source of mosquito coil.</title>
        <authorList>
            <person name="Yamashiro T."/>
            <person name="Shiraishi A."/>
            <person name="Satake H."/>
            <person name="Nakayama K."/>
        </authorList>
    </citation>
    <scope>NUCLEOTIDE SEQUENCE</scope>
</reference>